<keyword evidence="15" id="KW-1185">Reference proteome</keyword>
<dbReference type="SUPFAM" id="SSF53706">
    <property type="entry name" value="Formate dehydrogenase/DMSO reductase, domains 1-3"/>
    <property type="match status" value="1"/>
</dbReference>
<feature type="region of interest" description="Disordered" evidence="12">
    <location>
        <begin position="1"/>
        <end position="20"/>
    </location>
</feature>
<evidence type="ECO:0000313" key="15">
    <source>
        <dbReference type="Proteomes" id="UP001597158"/>
    </source>
</evidence>
<evidence type="ECO:0000259" key="13">
    <source>
        <dbReference type="PROSITE" id="PS51669"/>
    </source>
</evidence>
<dbReference type="Pfam" id="PF04879">
    <property type="entry name" value="Molybdop_Fe4S4"/>
    <property type="match status" value="1"/>
</dbReference>
<dbReference type="InterPro" id="IPR006656">
    <property type="entry name" value="Mopterin_OxRdtase"/>
</dbReference>
<dbReference type="Gene3D" id="3.40.50.740">
    <property type="match status" value="1"/>
</dbReference>
<evidence type="ECO:0000256" key="2">
    <source>
        <dbReference type="ARBA" id="ARBA00001966"/>
    </source>
</evidence>
<name>A0ABW3WCP1_9RHOO</name>
<dbReference type="Gene3D" id="3.40.228.10">
    <property type="entry name" value="Dimethylsulfoxide Reductase, domain 2"/>
    <property type="match status" value="1"/>
</dbReference>
<keyword evidence="8" id="KW-0732">Signal</keyword>
<evidence type="ECO:0000256" key="11">
    <source>
        <dbReference type="ARBA" id="ARBA00023014"/>
    </source>
</evidence>
<dbReference type="Pfam" id="PF00384">
    <property type="entry name" value="Molybdopterin"/>
    <property type="match status" value="1"/>
</dbReference>
<dbReference type="InterPro" id="IPR009010">
    <property type="entry name" value="Asp_de-COase-like_dom_sf"/>
</dbReference>
<comment type="caution">
    <text evidence="14">The sequence shown here is derived from an EMBL/GenBank/DDBJ whole genome shotgun (WGS) entry which is preliminary data.</text>
</comment>
<evidence type="ECO:0000256" key="9">
    <source>
        <dbReference type="ARBA" id="ARBA00023002"/>
    </source>
</evidence>
<dbReference type="PANTHER" id="PTHR43598">
    <property type="entry name" value="TUNGSTEN-CONTAINING FORMYLMETHANOFURAN DEHYDROGENASE 2 SUBUNIT B"/>
    <property type="match status" value="1"/>
</dbReference>
<evidence type="ECO:0000256" key="1">
    <source>
        <dbReference type="ARBA" id="ARBA00001942"/>
    </source>
</evidence>
<comment type="similarity">
    <text evidence="4">Belongs to the prokaryotic molybdopterin-containing oxidoreductase family.</text>
</comment>
<dbReference type="InterPro" id="IPR006963">
    <property type="entry name" value="Mopterin_OxRdtase_4Fe-4S_dom"/>
</dbReference>
<evidence type="ECO:0000256" key="3">
    <source>
        <dbReference type="ARBA" id="ARBA00004196"/>
    </source>
</evidence>
<accession>A0ABW3WCP1</accession>
<sequence length="967" mass="107615">MLTKKSAATAGSARRLRGAAARPLGQTMDRRAFLKRSGLGVGAGAIATQLPYNLIGAADAAAAGVSRSDGPAEVRRTVCTHCSVGCSTDAIVRNGVWVHQEPVFDSPINLGAHCAKGAALREHGHGEHRLKYPMKLVDGKYQRMSWEQALNEVGDRLLRIREESGPDAVYWIGSSKHNNEQAYLLRKFVSFWGTNNCDHQARICHSTTVAGVANTWGYGAMTNSYNDMQFSKAALYIGSNAAEAHPVSMLHMLHAKENGCKMVVVDPRFTRTAAKAHQYVRIRSGTDIPFIWGMLYHIFKNGWEDQKYIDDRVFGLEKVKEEIMTWTPERVQEVTGIPEDQVFKVAETLAMNRPSTVVWCMGQTQHTVGNANVRAMCILQLVLGNVGVSGGGTNIFRGHDNVQGATDVGPNPDSLPGYYGLAAGSWKHWCKVWGVDYEWVKARYASEELMTKSGITVSRWIDGVTENKELIDQPSNLRAVVYWGHAPNSQTRGAEMVEAMKQLDTLVVIDPYPSATASMAAMVRKDGVYLLPACTQFETTGSCTASNRSIQWREKVIEPLFESKPDHTIMYAFAKKFGWADELVKNIKVDKDAQGWDEPNIEDILREINRGTWTIGYSGQSPERLKLHMKNMHTFDVRTLKAAGGPCDGEYFGLPWPCYGNPEMKHPGTPNLYDTSKHVMDGGGNFRANFGVEKDGVSLLAAEGSASKGADLQMGYPEFDDVLLKKLGWWDELTDAEKQAAEGKNWKTDLSGGIIRVAMKNHGCHPFGNARARALVWNFPDPVPLHREPIYSPRPDLVEKYPTHDDKMKFWRLPTLYKSMQDKVKNISSEYPLIMTSGRLVEYEGGGEETRSNPWLAELQQEMFAEVNPKDANDAGFRNGEYIWVESPTKARLKVRAQVTQRVAPGTVFLPFHFSGWWQGQDMLKYYPDGAAPIVRGEAVNTATTYGYDPVTMMQETKTTLCRVSKA</sequence>
<dbReference type="Proteomes" id="UP001597158">
    <property type="component" value="Unassembled WGS sequence"/>
</dbReference>
<keyword evidence="9" id="KW-0560">Oxidoreductase</keyword>
<keyword evidence="10" id="KW-0408">Iron</keyword>
<evidence type="ECO:0000313" key="14">
    <source>
        <dbReference type="EMBL" id="MFD1263050.1"/>
    </source>
</evidence>
<organism evidence="14 15">
    <name type="scientific">Thauera mechernichensis</name>
    <dbReference type="NCBI Taxonomy" id="82788"/>
    <lineage>
        <taxon>Bacteria</taxon>
        <taxon>Pseudomonadati</taxon>
        <taxon>Pseudomonadota</taxon>
        <taxon>Betaproteobacteria</taxon>
        <taxon>Rhodocyclales</taxon>
        <taxon>Zoogloeaceae</taxon>
        <taxon>Thauera</taxon>
    </lineage>
</organism>
<dbReference type="EMBL" id="JBHTMC010000010">
    <property type="protein sequence ID" value="MFD1263050.1"/>
    <property type="molecule type" value="Genomic_DNA"/>
</dbReference>
<comment type="cofactor">
    <cofactor evidence="2">
        <name>[4Fe-4S] cluster</name>
        <dbReference type="ChEBI" id="CHEBI:49883"/>
    </cofactor>
</comment>
<dbReference type="InterPro" id="IPR006311">
    <property type="entry name" value="TAT_signal"/>
</dbReference>
<dbReference type="InterPro" id="IPR006657">
    <property type="entry name" value="MoPterin_dinucl-bd_dom"/>
</dbReference>
<dbReference type="SMART" id="SM00926">
    <property type="entry name" value="Molybdop_Fe4S4"/>
    <property type="match status" value="1"/>
</dbReference>
<dbReference type="Gene3D" id="2.40.40.20">
    <property type="match status" value="1"/>
</dbReference>
<evidence type="ECO:0000256" key="10">
    <source>
        <dbReference type="ARBA" id="ARBA00023004"/>
    </source>
</evidence>
<keyword evidence="5" id="KW-0004">4Fe-4S</keyword>
<keyword evidence="6" id="KW-0500">Molybdenum</keyword>
<dbReference type="PROSITE" id="PS51669">
    <property type="entry name" value="4FE4S_MOW_BIS_MGD"/>
    <property type="match status" value="1"/>
</dbReference>
<reference evidence="15" key="1">
    <citation type="journal article" date="2019" name="Int. J. Syst. Evol. Microbiol.">
        <title>The Global Catalogue of Microorganisms (GCM) 10K type strain sequencing project: providing services to taxonomists for standard genome sequencing and annotation.</title>
        <authorList>
            <consortium name="The Broad Institute Genomics Platform"/>
            <consortium name="The Broad Institute Genome Sequencing Center for Infectious Disease"/>
            <person name="Wu L."/>
            <person name="Ma J."/>
        </authorList>
    </citation>
    <scope>NUCLEOTIDE SEQUENCE [LARGE SCALE GENOMIC DNA]</scope>
    <source>
        <strain evidence="15">CCUG 48884</strain>
    </source>
</reference>
<comment type="cofactor">
    <cofactor evidence="1">
        <name>Mo-bis(molybdopterin guanine dinucleotide)</name>
        <dbReference type="ChEBI" id="CHEBI:60539"/>
    </cofactor>
</comment>
<dbReference type="CDD" id="cd02792">
    <property type="entry name" value="MopB_CT_Formate-Dh-Na-like"/>
    <property type="match status" value="1"/>
</dbReference>
<keyword evidence="11" id="KW-0411">Iron-sulfur</keyword>
<evidence type="ECO:0000256" key="7">
    <source>
        <dbReference type="ARBA" id="ARBA00022723"/>
    </source>
</evidence>
<dbReference type="Gene3D" id="2.20.25.90">
    <property type="entry name" value="ADC-like domains"/>
    <property type="match status" value="1"/>
</dbReference>
<protein>
    <submittedName>
        <fullName evidence="14">Formate dehydrogenase subunit alpha</fullName>
    </submittedName>
</protein>
<dbReference type="PROSITE" id="PS51318">
    <property type="entry name" value="TAT"/>
    <property type="match status" value="1"/>
</dbReference>
<gene>
    <name evidence="14" type="ORF">ACFQ4M_05595</name>
</gene>
<evidence type="ECO:0000256" key="6">
    <source>
        <dbReference type="ARBA" id="ARBA00022505"/>
    </source>
</evidence>
<dbReference type="PANTHER" id="PTHR43598:SF1">
    <property type="entry name" value="FORMATE DEHYDROGENASE-O MAJOR SUBUNIT"/>
    <property type="match status" value="1"/>
</dbReference>
<dbReference type="RefSeq" id="WP_002940017.1">
    <property type="nucleotide sequence ID" value="NZ_JARQZE010000010.1"/>
</dbReference>
<dbReference type="PIRSF" id="PIRSF036643">
    <property type="entry name" value="FDH_alpha"/>
    <property type="match status" value="1"/>
</dbReference>
<keyword evidence="7" id="KW-0479">Metal-binding</keyword>
<evidence type="ECO:0000256" key="12">
    <source>
        <dbReference type="SAM" id="MobiDB-lite"/>
    </source>
</evidence>
<comment type="subcellular location">
    <subcellularLocation>
        <location evidence="3">Cell envelope</location>
    </subcellularLocation>
</comment>
<evidence type="ECO:0000256" key="5">
    <source>
        <dbReference type="ARBA" id="ARBA00022485"/>
    </source>
</evidence>
<proteinExistence type="inferred from homology"/>
<dbReference type="SUPFAM" id="SSF50692">
    <property type="entry name" value="ADC-like"/>
    <property type="match status" value="1"/>
</dbReference>
<evidence type="ECO:0000256" key="8">
    <source>
        <dbReference type="ARBA" id="ARBA00022729"/>
    </source>
</evidence>
<evidence type="ECO:0000256" key="4">
    <source>
        <dbReference type="ARBA" id="ARBA00010312"/>
    </source>
</evidence>
<feature type="domain" description="4Fe-4S Mo/W bis-MGD-type" evidence="13">
    <location>
        <begin position="72"/>
        <end position="128"/>
    </location>
</feature>
<dbReference type="Pfam" id="PF01568">
    <property type="entry name" value="Molydop_binding"/>
    <property type="match status" value="1"/>
</dbReference>